<dbReference type="InParanoid" id="A0A1V9XMV9"/>
<dbReference type="OrthoDB" id="159229at2759"/>
<sequence>YSFLLLLAGCLLPMLLISQSVTAQQRQLGSDSQLVSMYVPVNMGGVKGHVRFEQRDPQNTRNITITVHLMTAGEEARHARYSWFLHEFPVFLDQKQPCASSELGRTRHDLGRRHGILDVAPPSNMSEAIFYDQEIEMEGPNSIWGRALLLRATDSSQGDLRACGNVQDDSGIRTAEAIFHTPVAGQVILRQSEQVGGITTIFTNLFHTGDDYMPAGRYDWRILISDILDADAPKRSEKRCDFLQIVFDPDNRAQQFAEEACTSRDHTKCRMGDMVRKHGEITVAPTNSRYSKKLYIDTNLALSHLDGYRSMYLAVYEKANPFRVMACSKISLVNPRKVLTYFDSDGVRGTVQMEQRYKMDPTIVKIQLQGLRGRGGAYHVHEFPVAASRLGPGPERCSVAAVGDNFNPYNVDRNKSPLPGFGTNDEYQVGDLSGKHGFLVQGSRGDSHEAMYVDFNLPLFGINSVVGRSLVIHQVDGTRWICSSITYPTETSTAIATFFYPIVGRVIFRQEMNNPWAETTVLVELTYADGTANSTEGHRFDIHLDPPGRDFYNWTKRCESAGADYNPFDVGVRKQREKVCHAGNSLRCAVGDLTSKSGFKISIAARRGAILNKFFYTDINLPLSGPHSILHRSLVVHDDHAPPHRGDRLACATIMPTHPLLAAIRHWSYGAGIPSNLSGTIVFKQESEFDLAEVHVDLTGLERYASGYHIHELPVPMEKSFPCNDDSVRGHFNPHGLDTGFVPPPAVGSVDQYEVGDLSGKYGTLDDKDIEQSSLLDSNLQLYGRNSVIGRSVVVHLRERNQRWACGTILPEIRREDGRELIAVANFDDPKSAVHGFVRLRQLEYKDGSSSETFIEIDLRYPGKYDRNLTQGHEWAIYVNQVGHDAVEPNENVRCIAAGYRWNPYLAIASSDGYKADCNPTNPLRCEMGDLTGKHGHLEVGQGRRAVFIDPNLPLVGNYSVLGRSVVIFGKEGSTNKLGCANLKPDIHLIRHVSVRKFPGFTSGQFMSHMRELLNATDWVIQSDRQSERDILSGQCTQMTVHFFGSEAHRWQIEFGNLIGLGSVRKQTPTGLNLIRTFYKPCKTLEEELNEINSARSLTAGQNLLGSLVFTIVTIVFLNTR</sequence>
<reference evidence="3 4" key="1">
    <citation type="journal article" date="2017" name="Gigascience">
        <title>Draft genome of the honey bee ectoparasitic mite, Tropilaelaps mercedesae, is shaped by the parasitic life history.</title>
        <authorList>
            <person name="Dong X."/>
            <person name="Armstrong S.D."/>
            <person name="Xia D."/>
            <person name="Makepeace B.L."/>
            <person name="Darby A.C."/>
            <person name="Kadowaki T."/>
        </authorList>
    </citation>
    <scope>NUCLEOTIDE SEQUENCE [LARGE SCALE GENOMIC DNA]</scope>
    <source>
        <strain evidence="3">Wuxi-XJTLU</strain>
    </source>
</reference>
<feature type="signal peptide" evidence="1">
    <location>
        <begin position="1"/>
        <end position="23"/>
    </location>
</feature>
<dbReference type="Pfam" id="PF00080">
    <property type="entry name" value="Sod_Cu"/>
    <property type="match status" value="2"/>
</dbReference>
<dbReference type="STRING" id="418985.A0A1V9XMV9"/>
<evidence type="ECO:0000259" key="2">
    <source>
        <dbReference type="Pfam" id="PF00080"/>
    </source>
</evidence>
<dbReference type="SUPFAM" id="SSF49329">
    <property type="entry name" value="Cu,Zn superoxide dismutase-like"/>
    <property type="match status" value="5"/>
</dbReference>
<organism evidence="3 4">
    <name type="scientific">Tropilaelaps mercedesae</name>
    <dbReference type="NCBI Taxonomy" id="418985"/>
    <lineage>
        <taxon>Eukaryota</taxon>
        <taxon>Metazoa</taxon>
        <taxon>Ecdysozoa</taxon>
        <taxon>Arthropoda</taxon>
        <taxon>Chelicerata</taxon>
        <taxon>Arachnida</taxon>
        <taxon>Acari</taxon>
        <taxon>Parasitiformes</taxon>
        <taxon>Mesostigmata</taxon>
        <taxon>Gamasina</taxon>
        <taxon>Dermanyssoidea</taxon>
        <taxon>Laelapidae</taxon>
        <taxon>Tropilaelaps</taxon>
    </lineage>
</organism>
<dbReference type="InterPro" id="IPR036423">
    <property type="entry name" value="SOD-like_Cu/Zn_dom_sf"/>
</dbReference>
<dbReference type="InterPro" id="IPR001424">
    <property type="entry name" value="SOD_Cu_Zn_dom"/>
</dbReference>
<gene>
    <name evidence="3" type="ORF">BIW11_08808</name>
</gene>
<feature type="non-terminal residue" evidence="3">
    <location>
        <position position="1"/>
    </location>
</feature>
<dbReference type="Proteomes" id="UP000192247">
    <property type="component" value="Unassembled WGS sequence"/>
</dbReference>
<feature type="domain" description="Superoxide dismutase copper/zinc binding" evidence="2">
    <location>
        <begin position="678"/>
        <end position="801"/>
    </location>
</feature>
<dbReference type="PANTHER" id="PTHR20910:SF1">
    <property type="entry name" value="SUPEROXIDE DISMUTASE COPPER_ZINC BINDING DOMAIN-CONTAINING PROTEIN"/>
    <property type="match status" value="1"/>
</dbReference>
<evidence type="ECO:0000313" key="3">
    <source>
        <dbReference type="EMBL" id="OQR74850.1"/>
    </source>
</evidence>
<dbReference type="AlphaFoldDB" id="A0A1V9XMV9"/>
<dbReference type="PANTHER" id="PTHR20910">
    <property type="entry name" value="AGAP001623-PA"/>
    <property type="match status" value="1"/>
</dbReference>
<protein>
    <recommendedName>
        <fullName evidence="2">Superoxide dismutase copper/zinc binding domain-containing protein</fullName>
    </recommendedName>
</protein>
<keyword evidence="1" id="KW-0732">Signal</keyword>
<keyword evidence="4" id="KW-1185">Reference proteome</keyword>
<dbReference type="Gene3D" id="2.60.40.200">
    <property type="entry name" value="Superoxide dismutase, copper/zinc binding domain"/>
    <property type="match status" value="6"/>
</dbReference>
<name>A0A1V9XMV9_9ACAR</name>
<feature type="chain" id="PRO_5012754475" description="Superoxide dismutase copper/zinc binding domain-containing protein" evidence="1">
    <location>
        <begin position="24"/>
        <end position="1121"/>
    </location>
</feature>
<dbReference type="EMBL" id="MNPL01007264">
    <property type="protein sequence ID" value="OQR74850.1"/>
    <property type="molecule type" value="Genomic_DNA"/>
</dbReference>
<feature type="domain" description="Superoxide dismutase copper/zinc binding" evidence="2">
    <location>
        <begin position="347"/>
        <end position="474"/>
    </location>
</feature>
<proteinExistence type="predicted"/>
<accession>A0A1V9XMV9</accession>
<evidence type="ECO:0000256" key="1">
    <source>
        <dbReference type="SAM" id="SignalP"/>
    </source>
</evidence>
<dbReference type="GO" id="GO:0006801">
    <property type="term" value="P:superoxide metabolic process"/>
    <property type="evidence" value="ECO:0007669"/>
    <property type="project" value="InterPro"/>
</dbReference>
<evidence type="ECO:0000313" key="4">
    <source>
        <dbReference type="Proteomes" id="UP000192247"/>
    </source>
</evidence>
<comment type="caution">
    <text evidence="3">The sequence shown here is derived from an EMBL/GenBank/DDBJ whole genome shotgun (WGS) entry which is preliminary data.</text>
</comment>
<dbReference type="GO" id="GO:0046872">
    <property type="term" value="F:metal ion binding"/>
    <property type="evidence" value="ECO:0007669"/>
    <property type="project" value="InterPro"/>
</dbReference>
<dbReference type="InterPro" id="IPR053257">
    <property type="entry name" value="Cu-only_SOD"/>
</dbReference>
<dbReference type="FunCoup" id="A0A1V9XMV9">
    <property type="interactions" value="5"/>
</dbReference>